<keyword evidence="9" id="KW-0472">Membrane</keyword>
<feature type="compositionally biased region" description="Basic and acidic residues" evidence="16">
    <location>
        <begin position="3403"/>
        <end position="3432"/>
    </location>
</feature>
<evidence type="ECO:0000256" key="15">
    <source>
        <dbReference type="PROSITE-ProRule" id="PRU00023"/>
    </source>
</evidence>
<feature type="compositionally biased region" description="Polar residues" evidence="16">
    <location>
        <begin position="3438"/>
        <end position="3463"/>
    </location>
</feature>
<dbReference type="SMART" id="SM00248">
    <property type="entry name" value="ANK"/>
    <property type="match status" value="22"/>
</dbReference>
<evidence type="ECO:0000313" key="20">
    <source>
        <dbReference type="RefSeq" id="XP_027451822.1"/>
    </source>
</evidence>
<name>A0A6J2DAD5_ZALCA</name>
<feature type="compositionally biased region" description="Basic and acidic residues" evidence="16">
    <location>
        <begin position="3526"/>
        <end position="3542"/>
    </location>
</feature>
<evidence type="ECO:0000256" key="9">
    <source>
        <dbReference type="ARBA" id="ARBA00023136"/>
    </source>
</evidence>
<feature type="region of interest" description="Disordered" evidence="16">
    <location>
        <begin position="2230"/>
        <end position="2321"/>
    </location>
</feature>
<feature type="domain" description="ZU5" evidence="18">
    <location>
        <begin position="1197"/>
        <end position="1344"/>
    </location>
</feature>
<dbReference type="PANTHER" id="PTHR24123">
    <property type="entry name" value="ANKYRIN REPEAT-CONTAINING"/>
    <property type="match status" value="1"/>
</dbReference>
<feature type="repeat" description="ANK" evidence="15">
    <location>
        <begin position="139"/>
        <end position="171"/>
    </location>
</feature>
<dbReference type="InterPro" id="IPR000488">
    <property type="entry name" value="Death_dom"/>
</dbReference>
<feature type="compositionally biased region" description="Basic and acidic residues" evidence="16">
    <location>
        <begin position="2788"/>
        <end position="2801"/>
    </location>
</feature>
<feature type="region of interest" description="Disordered" evidence="16">
    <location>
        <begin position="2997"/>
        <end position="3067"/>
    </location>
</feature>
<keyword evidence="12" id="KW-0628">Postsynaptic cell membrane</keyword>
<feature type="domain" description="Death" evidence="17">
    <location>
        <begin position="3704"/>
        <end position="3788"/>
    </location>
</feature>
<feature type="region of interest" description="Disordered" evidence="16">
    <location>
        <begin position="2435"/>
        <end position="2491"/>
    </location>
</feature>
<feature type="region of interest" description="Disordered" evidence="16">
    <location>
        <begin position="2128"/>
        <end position="2150"/>
    </location>
</feature>
<dbReference type="Pfam" id="PF13637">
    <property type="entry name" value="Ank_4"/>
    <property type="match status" value="1"/>
</dbReference>
<feature type="region of interest" description="Disordered" evidence="16">
    <location>
        <begin position="3600"/>
        <end position="3667"/>
    </location>
</feature>
<feature type="compositionally biased region" description="Low complexity" evidence="16">
    <location>
        <begin position="3637"/>
        <end position="3659"/>
    </location>
</feature>
<keyword evidence="11" id="KW-0458">Lysosome</keyword>
<feature type="region of interest" description="Disordered" evidence="16">
    <location>
        <begin position="1577"/>
        <end position="1598"/>
    </location>
</feature>
<feature type="repeat" description="ANK" evidence="15">
    <location>
        <begin position="106"/>
        <end position="138"/>
    </location>
</feature>
<feature type="compositionally biased region" description="Basic and acidic residues" evidence="16">
    <location>
        <begin position="3286"/>
        <end position="3301"/>
    </location>
</feature>
<dbReference type="FunFam" id="2.60.220.30:FF:000009">
    <property type="entry name" value="Ankyrin 2, isoform G"/>
    <property type="match status" value="1"/>
</dbReference>
<feature type="compositionally biased region" description="Basic and acidic residues" evidence="16">
    <location>
        <begin position="2854"/>
        <end position="2872"/>
    </location>
</feature>
<evidence type="ECO:0000313" key="19">
    <source>
        <dbReference type="Proteomes" id="UP000515165"/>
    </source>
</evidence>
<dbReference type="InterPro" id="IPR011029">
    <property type="entry name" value="DEATH-like_dom_sf"/>
</dbReference>
<dbReference type="GO" id="GO:0007165">
    <property type="term" value="P:signal transduction"/>
    <property type="evidence" value="ECO:0007669"/>
    <property type="project" value="InterPro"/>
</dbReference>
<feature type="repeat" description="ANK" evidence="15">
    <location>
        <begin position="638"/>
        <end position="670"/>
    </location>
</feature>
<feature type="repeat" description="ANK" evidence="15">
    <location>
        <begin position="341"/>
        <end position="373"/>
    </location>
</feature>
<keyword evidence="19" id="KW-1185">Reference proteome</keyword>
<evidence type="ECO:0000256" key="10">
    <source>
        <dbReference type="ARBA" id="ARBA00023212"/>
    </source>
</evidence>
<dbReference type="GO" id="GO:0005764">
    <property type="term" value="C:lysosome"/>
    <property type="evidence" value="ECO:0007669"/>
    <property type="project" value="UniProtKB-SubCell"/>
</dbReference>
<evidence type="ECO:0000256" key="12">
    <source>
        <dbReference type="ARBA" id="ARBA00023257"/>
    </source>
</evidence>
<evidence type="ECO:0000256" key="5">
    <source>
        <dbReference type="ARBA" id="ARBA00022553"/>
    </source>
</evidence>
<feature type="repeat" description="ANK" evidence="15">
    <location>
        <begin position="407"/>
        <end position="439"/>
    </location>
</feature>
<gene>
    <name evidence="20" type="primary">ANK3</name>
</gene>
<feature type="repeat" description="ANK" evidence="15">
    <location>
        <begin position="737"/>
        <end position="769"/>
    </location>
</feature>
<dbReference type="GO" id="GO:0045211">
    <property type="term" value="C:postsynaptic membrane"/>
    <property type="evidence" value="ECO:0007669"/>
    <property type="project" value="UniProtKB-SubCell"/>
</dbReference>
<feature type="compositionally biased region" description="Acidic residues" evidence="16">
    <location>
        <begin position="3470"/>
        <end position="3489"/>
    </location>
</feature>
<feature type="compositionally biased region" description="Basic and acidic residues" evidence="16">
    <location>
        <begin position="4051"/>
        <end position="4063"/>
    </location>
</feature>
<feature type="compositionally biased region" description="Acidic residues" evidence="16">
    <location>
        <begin position="2448"/>
        <end position="2457"/>
    </location>
</feature>
<feature type="region of interest" description="Disordered" evidence="16">
    <location>
        <begin position="3188"/>
        <end position="3501"/>
    </location>
</feature>
<evidence type="ECO:0000256" key="1">
    <source>
        <dbReference type="ARBA" id="ARBA00004245"/>
    </source>
</evidence>
<feature type="repeat" description="ANK" evidence="15">
    <location>
        <begin position="605"/>
        <end position="637"/>
    </location>
</feature>
<feature type="repeat" description="ANK" evidence="15">
    <location>
        <begin position="539"/>
        <end position="571"/>
    </location>
</feature>
<dbReference type="Gene3D" id="1.25.40.20">
    <property type="entry name" value="Ankyrin repeat-containing domain"/>
    <property type="match status" value="3"/>
</dbReference>
<dbReference type="SMART" id="SM00218">
    <property type="entry name" value="ZU5"/>
    <property type="match status" value="1"/>
</dbReference>
<keyword evidence="7" id="KW-0770">Synapse</keyword>
<protein>
    <submittedName>
        <fullName evidence="20">Ankyrin-3 isoform X26</fullName>
    </submittedName>
</protein>
<feature type="region of interest" description="Disordered" evidence="16">
    <location>
        <begin position="3513"/>
        <end position="3577"/>
    </location>
</feature>
<dbReference type="Proteomes" id="UP000515165">
    <property type="component" value="Chromosome 15"/>
</dbReference>
<dbReference type="Pfam" id="PF00023">
    <property type="entry name" value="Ank"/>
    <property type="match status" value="2"/>
</dbReference>
<evidence type="ECO:0000256" key="16">
    <source>
        <dbReference type="SAM" id="MobiDB-lite"/>
    </source>
</evidence>
<dbReference type="FunFam" id="2.60.220.30:FF:000001">
    <property type="entry name" value="Ankyrin-3 isoform 2"/>
    <property type="match status" value="1"/>
</dbReference>
<evidence type="ECO:0000256" key="14">
    <source>
        <dbReference type="ARBA" id="ARBA00034100"/>
    </source>
</evidence>
<keyword evidence="6" id="KW-0677">Repeat</keyword>
<sequence>MAHAASQLKKNRDLEINAEEETEKKRKHRKRSRDRKKKSDANASYLRAARAGHLEKALDYIKNGVDINICNQNGLNALHLASKEGHVEVVSELLQREANVDAATKKGNTALHIASLAGQAEVVKVLVTNGANVNAQSQNGFTPLYMAAQENHLEVVKFLLDNGASQSLATEDGFTPLAVALQQGHDQVVSLLLENDTKGKVRLPALHIAARKDDTKAAALLLQNDNNADVESKMVVNRTTESGFTPLHIAAHYGNINVATLLLNRAAAVDFTARNDITPLHVASKRGNANMVKLLLDRGAKIDAKTRDGLTPLHCGARSGHEQVVEMLLDRAAPILSKTKNGLSPLHMATQGDHLNCVQLLLQHNVPVDDVTNDYLTALHVAAHCGHYKVAKVLLDKKANPNAKALNGFTPLHIACKKNRIKVMELLLKHGASIQAVTESGLTPIHVAAFMGHVNIVSQLMHHGASPNTTNVRGETALHMAARSGQAEVVRYLVQDGAQVEAKAKDDQTPLHISARLGKADIVQQLLQQGASPNAATTSGYTPLHLSAREGHEDVAAFLLDHGASLSITTKKGFTPLHVAAKYGKLEVANLLLQKSASPDAAGKSGLTPLHVAAHYDNQKVALLLLDQGASPHAAAKNGYTPLHIAAKKNQMDIATTLLEYGADANAVTRQGIASVHLAAQEGHVDMVSLLLGRNANVNLSNKSGLTPLHLAAQEDRVNVAEVLVNQGANVDAQTKMGYTPLHVGCHYGNIKIVNFLLQHSAKVNAKTKNGYTPLHQAAQQGHTHIINVLLQNSASPNELTVNGNTALAIARRLGYISVVDTLKVVTEETMTTTTVIEKHKMNVPETMNEVLDMSDDEVRKTNAPEMLSDGEYISDVEEGEDAMTGDTDKYLGPQDLKELGDDSLPAEGYMGFSLGARSASPKISLRSFSSDRSYTLNRSSYARDSMMIEELLVPSKEQHLTFTREFDSDSLRHYSWAADTLDNVNLVSSPVHSGYSSPLPQYDSRFLVSFMVDARGGSMRGSRHHGMRIIIPPRKCTAPTRITCRLVKRHKLANPPPMVEGEGLASRLVEMGPAGAQFLGKLHLPTNPPPVNEGESLVSRILQLGPQGTKFIGPVIVEIPHFGSMRGKERELIVLRSENGETWKEHQFDSKNEDLTELLNGMDEELDSPEELGKKRICRIITKDFPQYFAVVSRIKQESNQIGPEGGILSSTTVPLVQASFPEGALTKRIRVGLQAQPVPDEIVKKILGNKATFSPIVTVEPRRRKFHKPITMTIPVPPPSGEGVANGYKGDSTPNLRLLCSITGGTSPAQWEDITGTTPLTFIKDCVSFTTNVSARFWLADCHQVLETVGLATQLYRELICVPYMAKFVVFAKMNDPVESSLRCFCMTDDKVDKTLEQQENFEEVARSKDIEVLEGKPIYVDCYGNLAPLTKGGQQLVFNFYAFKENRLPFSIKIRDTSQEPCGRLSFLKEPKTTKGLPQTAVCNLNITLPAHKKETESDQDDEAEKADRRQSFASLALRKRYSYLTEPGMKTVERSAGATRSLPTTYSYKPFFSTRPYQSWTTAPITVPGPAKSGFTSLSSSSSNTPSASPLKSIWSVSTPSPIKSTLGASTTSSVKSISDVASPIRSFRTISSPIKTVVSQSPYSIQVSSGTLVRAPTVPEASPLKGLASNATFSSRTSPVTTAGSLLERSSITMTPPASPKSNINMYSSSLPFKSIITSAAPLISSPLKSVVSPAKSAVDVISSAKVTMASSLSSPVKQMPGHAEVTLVNGSISPLKYPSSSTLINGCKATATLQEKISTATNSVSSMVNAATDTVEKVFSTTTAMPFSPLRSYVSSTPSAFQSLRTPSASALYTSLGSSISATTSSVTSSIITVPVYSVVNVLPEPALKKLPDSSSLTKSAAALLSPIKTLTTETRPQPHFSRTSSPVKSSLFLAPSALKLSTPSSLSSSQEILKDVAEMKEDLMRMTAILQTDVPEEKPFPPELPKEGRIDDEEPFKIVEKVKEDLVKVSEILKKDVCVDNKGPPKSPKSDKGLSPEDDWIEFSSEEIREARQQAAASHPPSLPERVQVKAKAASEKDYNLTKVIDYLTNDIGSSSLTNLKYKFEDAKKDGEERQKRILKPAIALQEHKLKMPPASMRPSTSEKELCKMADSFFGTDTILESPDDFSQHDQDKSPLSDSGFETRSEKTPSAPPSAESTGPKPLFHEVPIPPVLTETRTEVVHVIRSYEPSAGDAPPGQPEESVAPKPSPTFTELEPKPTTSSIKEKVKAFQMKANGEEDDHSRVLSKGMRVKEETHITTTTRMVYHSPPGSEGASERIEETMSVHDIMKAFQSGRDPSKELAGLFEHKSAVPPDVHKSAAETTAQHAEKDNQMKPKLERIIEVHIEKGNQAEPTEVIIRETKKHPEKEMYVYQKDLSRGDINLKDFLPEKHDAFPCPEEQGQQEEEELTAEESLPSYLESSRVNTPVSQEEESRPSSAQLISDDSYKTLKLLSQHSIEYHDDELSELRGESYRFAEKMLLSEKLDVSHSDTEESVTDHAGPPSSELQGSDKRSREKVVTAPKKEILSKIYKDVSENGVGKVSKDEHFDKVTVLHYSGDVSSPKHAMWMRFTEDRLDRGREKLIYEDRVDRTVKEAEEKLTEVSQFFRDRTEKLNDELQSPEKKPRPRNGKDYSSQSSTSSSPEKVLLTELLASSDERVRARQHGHDGQGFPTADEKQVASLPSSPEKKGLSPQPEDSKPTEEARESISQSKAPEGPPSGFQLKQSKLSSIRLKFEQGAQAKSKDVSQEDRRPEGQSRIPVKKMQESKLPVYQVFAREKQPQAIDPSDESVSVQNDLMVLAATDEHAQSHEIVVKDSGSEDVKTPRTEMSSKAMPDHFSEQQAKDLACHITSDLATKGPWDKKVFRTWESSGATNNKLQKEKLSHVLVHDVRENHIGHPESKIVDQRNEFMSVTEREHKLLTNGSLSEIKEMTVKSPSKKVLYREYVVKEGERPGGPLEPPSRRSESSAVSHIPVRATEGRRMLSSDIPDGFCEQSTFPQHELSQKLPQSSMSKETVETQHFNSIEDEKVTYSEISKVSKRQSYVGLCPALDETESSPTKSPDSLEFSPGKESPSSDVFDHSPLDGLERIAPLAQTEGGKDIKTLPVYVSFVQVGKQYEKEIQQGSVKKIISQECKTVQETRGTFYTTRQQKQPPSPQGSPEDDTLEQVSFLDSSGKSPLTPETPSSEEVSYEFTSKTPDSLIAYIPGKPSPIPEVSEESEEEEQAKSASLKQPTVEEAAVEHETPTDVSKDSNQRPKSNRVAYIEFPPPPPLDADQMEPDKKHHYRPEREVDMIEVSLQDEHDKYQLAEPVIRVQPPSPVPPGADVSDSSDDESIYQPVPVKKYTFKLKEVDEEQKEMTKSKAPADKPSNQKELETNGSGKDHEFGLGLDSPQNETAQNGNNDQSITECSIATTAEFSHDTDATEIDSLDGYDLQDEDDGLTESDSKVPGQTMEIKKDVWNMEGILKPADRSFSQSKLEVIEEEGRLGPDEDKPPSKSSSSERTPDKTDQKSGAQFFTLEGRHPDRSVFPDTYFSYKVDEEFATPFKTVATKGLDFDPWSNNRGEDEVFDSKSREDETKPFGLAVEDRSPATTPDTTPARTPTDESTPTSEPNPFPFHEGKMFEMTRSGAIDMSKRDFVEERLQFFQIGPQSPCERTDIRMAIVADHLGLSWTELARELNFSVDEINQIRVENPNSLISQSFMLLKKWVTRDGKNATTDALTSVLTKINRIDIVTLLEGPIFDYGNISGTRSFADENNVFHDPVDGYPSLQVELETPTGLHYTPPTPFQQDDYFSDISSIESPLRTPSRLSDGLVPSQGNIENSADGPPVVTAEDTSLEDSKLEDSMPLTEMPDAVDVDESQLENVCLSWQNETSSGNLECPAQARRITGGLLERLDDSPDQCRDSITSYLKGEPGKFEANGSHAEVTPEAKTKSYFPESQNDVGKQSAKETLKPKIHGSGRVEEPASSLAAYQKALEETSKFVIEEPKPCVPVSMKKMSRTPADGKPRLNLHEEEGSSGSEQKVKSPGAALTRMTACCYKDLKDSESDSSSEEERRVTTRVIRRRLIIKGEEAKSIPGESVTEEQFTDEEGNLITRKITRKIIRRIAIPQDRKHDDMQGEGYKVKTTKKEIRHVEKKSHS</sequence>
<dbReference type="Pfam" id="PF12796">
    <property type="entry name" value="Ank_2"/>
    <property type="match status" value="8"/>
</dbReference>
<keyword evidence="8 15" id="KW-0040">ANK repeat</keyword>
<dbReference type="FunFam" id="2.60.40.2660:FF:000001">
    <property type="entry name" value="Ankyrin-3 isoform 2"/>
    <property type="match status" value="1"/>
</dbReference>
<feature type="region of interest" description="Disordered" evidence="16">
    <location>
        <begin position="2357"/>
        <end position="2380"/>
    </location>
</feature>
<accession>A0A6J2DAD5</accession>
<organism evidence="19 20">
    <name type="scientific">Zalophus californianus</name>
    <name type="common">California sealion</name>
    <dbReference type="NCBI Taxonomy" id="9704"/>
    <lineage>
        <taxon>Eukaryota</taxon>
        <taxon>Metazoa</taxon>
        <taxon>Chordata</taxon>
        <taxon>Craniata</taxon>
        <taxon>Vertebrata</taxon>
        <taxon>Euteleostomi</taxon>
        <taxon>Mammalia</taxon>
        <taxon>Eutheria</taxon>
        <taxon>Laurasiatheria</taxon>
        <taxon>Carnivora</taxon>
        <taxon>Caniformia</taxon>
        <taxon>Pinnipedia</taxon>
        <taxon>Otariidae</taxon>
        <taxon>Zalophus</taxon>
    </lineage>
</organism>
<dbReference type="GO" id="GO:0005856">
    <property type="term" value="C:cytoskeleton"/>
    <property type="evidence" value="ECO:0007669"/>
    <property type="project" value="UniProtKB-SubCell"/>
</dbReference>
<dbReference type="PRINTS" id="PR01415">
    <property type="entry name" value="ANKYRIN"/>
</dbReference>
<dbReference type="SUPFAM" id="SSF47986">
    <property type="entry name" value="DEATH domain"/>
    <property type="match status" value="1"/>
</dbReference>
<feature type="repeat" description="ANK" evidence="15">
    <location>
        <begin position="440"/>
        <end position="472"/>
    </location>
</feature>
<reference evidence="20" key="1">
    <citation type="submission" date="2025-08" db="UniProtKB">
        <authorList>
            <consortium name="RefSeq"/>
        </authorList>
    </citation>
    <scope>IDENTIFICATION</scope>
    <source>
        <tissue evidence="20">Blood</tissue>
    </source>
</reference>
<feature type="repeat" description="ANK" evidence="15">
    <location>
        <begin position="473"/>
        <end position="505"/>
    </location>
</feature>
<keyword evidence="4" id="KW-0963">Cytoplasm</keyword>
<feature type="compositionally biased region" description="Basic and acidic residues" evidence="16">
    <location>
        <begin position="3610"/>
        <end position="3636"/>
    </location>
</feature>
<feature type="region of interest" description="Disordered" evidence="16">
    <location>
        <begin position="4157"/>
        <end position="4188"/>
    </location>
</feature>
<dbReference type="Gene3D" id="2.60.220.30">
    <property type="match status" value="3"/>
</dbReference>
<dbReference type="Gene3D" id="1.10.533.10">
    <property type="entry name" value="Death Domain, Fas"/>
    <property type="match status" value="1"/>
</dbReference>
<dbReference type="GeneID" id="113923392"/>
<feature type="region of interest" description="Disordered" evidence="16">
    <location>
        <begin position="2165"/>
        <end position="2218"/>
    </location>
</feature>
<feature type="compositionally biased region" description="Polar residues" evidence="16">
    <location>
        <begin position="3213"/>
        <end position="3245"/>
    </location>
</feature>
<feature type="repeat" description="ANK" evidence="15">
    <location>
        <begin position="172"/>
        <end position="195"/>
    </location>
</feature>
<feature type="compositionally biased region" description="Basic and acidic residues" evidence="16">
    <location>
        <begin position="2650"/>
        <end position="2670"/>
    </location>
</feature>
<dbReference type="Gene3D" id="2.60.40.2660">
    <property type="match status" value="1"/>
</dbReference>
<evidence type="ECO:0000256" key="3">
    <source>
        <dbReference type="ARBA" id="ARBA00022475"/>
    </source>
</evidence>
<feature type="repeat" description="ANK" evidence="15">
    <location>
        <begin position="704"/>
        <end position="736"/>
    </location>
</feature>
<feature type="region of interest" description="Disordered" evidence="16">
    <location>
        <begin position="1"/>
        <end position="44"/>
    </location>
</feature>
<dbReference type="FunFam" id="1.10.533.10:FF:000002">
    <property type="entry name" value="Ankyrin-3 isoform 2"/>
    <property type="match status" value="1"/>
</dbReference>
<evidence type="ECO:0000256" key="13">
    <source>
        <dbReference type="ARBA" id="ARBA00024012"/>
    </source>
</evidence>
<dbReference type="PANTHER" id="PTHR24123:SF74">
    <property type="entry name" value="ANKYRIN 3"/>
    <property type="match status" value="1"/>
</dbReference>
<dbReference type="InterPro" id="IPR000906">
    <property type="entry name" value="ZU5_dom"/>
</dbReference>
<dbReference type="FunFam" id="1.25.40.20:FF:000002">
    <property type="entry name" value="Ankyrin-2 isoform 2"/>
    <property type="match status" value="1"/>
</dbReference>
<keyword evidence="10" id="KW-0206">Cytoskeleton</keyword>
<feature type="region of interest" description="Disordered" evidence="16">
    <location>
        <begin position="3095"/>
        <end position="3130"/>
    </location>
</feature>
<feature type="repeat" description="ANK" evidence="15">
    <location>
        <begin position="506"/>
        <end position="538"/>
    </location>
</feature>
<feature type="domain" description="ZU5" evidence="18">
    <location>
        <begin position="1007"/>
        <end position="1195"/>
    </location>
</feature>
<dbReference type="SUPFAM" id="SSF48403">
    <property type="entry name" value="Ankyrin repeat"/>
    <property type="match status" value="3"/>
</dbReference>
<dbReference type="Pfam" id="PF00531">
    <property type="entry name" value="Death"/>
    <property type="match status" value="1"/>
</dbReference>
<dbReference type="FunFam" id="1.25.40.20:FF:000001">
    <property type="entry name" value="Ankyrin-2 isoform 2"/>
    <property type="match status" value="1"/>
</dbReference>
<keyword evidence="3" id="KW-1003">Cell membrane</keyword>
<dbReference type="PROSITE" id="PS50297">
    <property type="entry name" value="ANK_REP_REGION"/>
    <property type="match status" value="21"/>
</dbReference>
<feature type="region of interest" description="Disordered" evidence="16">
    <location>
        <begin position="2854"/>
        <end position="2888"/>
    </location>
</feature>
<feature type="compositionally biased region" description="Basic and acidic residues" evidence="16">
    <location>
        <begin position="2555"/>
        <end position="2565"/>
    </location>
</feature>
<feature type="compositionally biased region" description="Polar residues" evidence="16">
    <location>
        <begin position="2465"/>
        <end position="2475"/>
    </location>
</feature>
<feature type="region of interest" description="Disordered" evidence="16">
    <location>
        <begin position="3851"/>
        <end position="3889"/>
    </location>
</feature>
<dbReference type="CDD" id="cd08803">
    <property type="entry name" value="Death_ank3"/>
    <property type="match status" value="1"/>
</dbReference>
<feature type="compositionally biased region" description="Basic and acidic residues" evidence="16">
    <location>
        <begin position="2701"/>
        <end position="2713"/>
    </location>
</feature>
<dbReference type="PROSITE" id="PS50088">
    <property type="entry name" value="ANK_REPEAT"/>
    <property type="match status" value="21"/>
</dbReference>
<feature type="compositionally biased region" description="Basic and acidic residues" evidence="16">
    <location>
        <begin position="2357"/>
        <end position="2366"/>
    </location>
</feature>
<dbReference type="Pfam" id="PF00791">
    <property type="entry name" value="ZU5"/>
    <property type="match status" value="2"/>
</dbReference>
<evidence type="ECO:0000256" key="11">
    <source>
        <dbReference type="ARBA" id="ARBA00023228"/>
    </source>
</evidence>
<dbReference type="RefSeq" id="XP_027451822.1">
    <property type="nucleotide sequence ID" value="XM_027596021.2"/>
</dbReference>
<dbReference type="SMART" id="SM00005">
    <property type="entry name" value="DEATH"/>
    <property type="match status" value="1"/>
</dbReference>
<dbReference type="CTD" id="288"/>
<feature type="region of interest" description="Disordered" evidence="16">
    <location>
        <begin position="2025"/>
        <end position="2048"/>
    </location>
</feature>
<evidence type="ECO:0000256" key="4">
    <source>
        <dbReference type="ARBA" id="ARBA00022490"/>
    </source>
</evidence>
<feature type="repeat" description="ANK" evidence="15">
    <location>
        <begin position="671"/>
        <end position="703"/>
    </location>
</feature>
<dbReference type="InterPro" id="IPR051165">
    <property type="entry name" value="Multifunctional_ANK_Repeat"/>
</dbReference>
<evidence type="ECO:0000256" key="2">
    <source>
        <dbReference type="ARBA" id="ARBA00004371"/>
    </source>
</evidence>
<evidence type="ECO:0000256" key="6">
    <source>
        <dbReference type="ARBA" id="ARBA00022737"/>
    </source>
</evidence>
<evidence type="ECO:0000256" key="8">
    <source>
        <dbReference type="ARBA" id="ARBA00023043"/>
    </source>
</evidence>
<dbReference type="InterPro" id="IPR036770">
    <property type="entry name" value="Ankyrin_rpt-contain_sf"/>
</dbReference>
<feature type="region of interest" description="Disordered" evidence="16">
    <location>
        <begin position="4042"/>
        <end position="4077"/>
    </location>
</feature>
<feature type="repeat" description="ANK" evidence="15">
    <location>
        <begin position="242"/>
        <end position="274"/>
    </location>
</feature>
<dbReference type="InterPro" id="IPR037971">
    <property type="entry name" value="Ank3_Death"/>
</dbReference>
<feature type="compositionally biased region" description="Basic and acidic residues" evidence="16">
    <location>
        <begin position="2173"/>
        <end position="2194"/>
    </location>
</feature>
<dbReference type="GO" id="GO:0030315">
    <property type="term" value="C:T-tubule"/>
    <property type="evidence" value="ECO:0007669"/>
    <property type="project" value="UniProtKB-SubCell"/>
</dbReference>
<dbReference type="InterPro" id="IPR040745">
    <property type="entry name" value="Ankyrin_UPA"/>
</dbReference>
<feature type="repeat" description="ANK" evidence="15">
    <location>
        <begin position="770"/>
        <end position="802"/>
    </location>
</feature>
<feature type="region of interest" description="Disordered" evidence="16">
    <location>
        <begin position="2532"/>
        <end position="2565"/>
    </location>
</feature>
<evidence type="ECO:0000259" key="17">
    <source>
        <dbReference type="PROSITE" id="PS50017"/>
    </source>
</evidence>
<feature type="repeat" description="ANK" evidence="15">
    <location>
        <begin position="73"/>
        <end position="105"/>
    </location>
</feature>
<comment type="subcellular location">
    <subcellularLocation>
        <location evidence="13">Cell membrane</location>
        <location evidence="13">Sarcolemma</location>
        <location evidence="13">T-tubule</location>
    </subcellularLocation>
    <subcellularLocation>
        <location evidence="1">Cytoplasm</location>
        <location evidence="1">Cytoskeleton</location>
    </subcellularLocation>
    <subcellularLocation>
        <location evidence="2">Lysosome</location>
    </subcellularLocation>
    <subcellularLocation>
        <location evidence="14">Postsynaptic cell membrane</location>
    </subcellularLocation>
</comment>
<dbReference type="PROSITE" id="PS50017">
    <property type="entry name" value="DEATH_DOMAIN"/>
    <property type="match status" value="1"/>
</dbReference>
<feature type="repeat" description="ANK" evidence="15">
    <location>
        <begin position="572"/>
        <end position="604"/>
    </location>
</feature>
<proteinExistence type="predicted"/>
<dbReference type="GO" id="GO:0072659">
    <property type="term" value="P:protein localization to plasma membrane"/>
    <property type="evidence" value="ECO:0007669"/>
    <property type="project" value="UniProtKB-ARBA"/>
</dbReference>
<dbReference type="FunFam" id="2.60.220.30:FF:000005">
    <property type="entry name" value="Ankyrin-2 isoform 2"/>
    <property type="match status" value="1"/>
</dbReference>
<feature type="compositionally biased region" description="Basic residues" evidence="16">
    <location>
        <begin position="25"/>
        <end position="38"/>
    </location>
</feature>
<dbReference type="Pfam" id="PF17809">
    <property type="entry name" value="UPA_2"/>
    <property type="match status" value="1"/>
</dbReference>
<dbReference type="InterPro" id="IPR002110">
    <property type="entry name" value="Ankyrin_rpt"/>
</dbReference>
<keyword evidence="5" id="KW-0597">Phosphoprotein</keyword>
<feature type="region of interest" description="Disordered" evidence="16">
    <location>
        <begin position="3967"/>
        <end position="3997"/>
    </location>
</feature>
<evidence type="ECO:0000259" key="18">
    <source>
        <dbReference type="PROSITE" id="PS51145"/>
    </source>
</evidence>
<feature type="compositionally biased region" description="Basic and acidic residues" evidence="16">
    <location>
        <begin position="2732"/>
        <end position="2752"/>
    </location>
</feature>
<feature type="repeat" description="ANK" evidence="15">
    <location>
        <begin position="275"/>
        <end position="307"/>
    </location>
</feature>
<evidence type="ECO:0000256" key="7">
    <source>
        <dbReference type="ARBA" id="ARBA00023018"/>
    </source>
</evidence>
<feature type="repeat" description="ANK" evidence="15">
    <location>
        <begin position="374"/>
        <end position="406"/>
    </location>
</feature>
<dbReference type="FunFam" id="1.25.40.20:FF:000003">
    <property type="entry name" value="Ankyrin, isoform B"/>
    <property type="match status" value="1"/>
</dbReference>
<feature type="compositionally biased region" description="Low complexity" evidence="16">
    <location>
        <begin position="1577"/>
        <end position="1597"/>
    </location>
</feature>
<feature type="compositionally biased region" description="Polar residues" evidence="16">
    <location>
        <begin position="3052"/>
        <end position="3067"/>
    </location>
</feature>
<feature type="region of interest" description="Disordered" evidence="16">
    <location>
        <begin position="2650"/>
        <end position="2811"/>
    </location>
</feature>
<feature type="repeat" description="ANK" evidence="15">
    <location>
        <begin position="308"/>
        <end position="340"/>
    </location>
</feature>
<dbReference type="PROSITE" id="PS51145">
    <property type="entry name" value="ZU5"/>
    <property type="match status" value="2"/>
</dbReference>